<protein>
    <submittedName>
        <fullName evidence="2">Uncharacterized protein</fullName>
    </submittedName>
</protein>
<feature type="compositionally biased region" description="Low complexity" evidence="1">
    <location>
        <begin position="7"/>
        <end position="20"/>
    </location>
</feature>
<comment type="caution">
    <text evidence="2">The sequence shown here is derived from an EMBL/GenBank/DDBJ whole genome shotgun (WGS) entry which is preliminary data.</text>
</comment>
<dbReference type="EMBL" id="BLLK01000022">
    <property type="protein sequence ID" value="GFH47190.1"/>
    <property type="molecule type" value="Genomic_DNA"/>
</dbReference>
<feature type="region of interest" description="Disordered" evidence="1">
    <location>
        <begin position="127"/>
        <end position="152"/>
    </location>
</feature>
<evidence type="ECO:0000313" key="3">
    <source>
        <dbReference type="Proteomes" id="UP001054902"/>
    </source>
</evidence>
<feature type="compositionally biased region" description="Basic and acidic residues" evidence="1">
    <location>
        <begin position="182"/>
        <end position="196"/>
    </location>
</feature>
<evidence type="ECO:0000256" key="1">
    <source>
        <dbReference type="SAM" id="MobiDB-lite"/>
    </source>
</evidence>
<reference evidence="2 3" key="1">
    <citation type="journal article" date="2021" name="Sci. Rep.">
        <title>The genome of the diatom Chaetoceros tenuissimus carries an ancient integrated fragment of an extant virus.</title>
        <authorList>
            <person name="Hongo Y."/>
            <person name="Kimura K."/>
            <person name="Takaki Y."/>
            <person name="Yoshida Y."/>
            <person name="Baba S."/>
            <person name="Kobayashi G."/>
            <person name="Nagasaki K."/>
            <person name="Hano T."/>
            <person name="Tomaru Y."/>
        </authorList>
    </citation>
    <scope>NUCLEOTIDE SEQUENCE [LARGE SCALE GENOMIC DNA]</scope>
    <source>
        <strain evidence="2 3">NIES-3715</strain>
    </source>
</reference>
<feature type="compositionally biased region" description="Basic and acidic residues" evidence="1">
    <location>
        <begin position="213"/>
        <end position="237"/>
    </location>
</feature>
<feature type="region of interest" description="Disordered" evidence="1">
    <location>
        <begin position="182"/>
        <end position="270"/>
    </location>
</feature>
<proteinExistence type="predicted"/>
<feature type="compositionally biased region" description="Polar residues" evidence="1">
    <location>
        <begin position="29"/>
        <end position="57"/>
    </location>
</feature>
<evidence type="ECO:0000313" key="2">
    <source>
        <dbReference type="EMBL" id="GFH47190.1"/>
    </source>
</evidence>
<feature type="compositionally biased region" description="Polar residues" evidence="1">
    <location>
        <begin position="199"/>
        <end position="209"/>
    </location>
</feature>
<gene>
    <name evidence="2" type="ORF">CTEN210_03665</name>
</gene>
<sequence>MASIEESSSNDLSDASSITSMESQDTELTEQISNVSYKPKESNSPNYSPNDVRSNIHSPEEYYSEEFQSSTILEDPLPIVTEGEILEEEEYHEDPTYRQEMEFAKEMNTTKIAFAAYRSAVLHLVHHQDKKEGEKEDVKQEESSGQDANERMNALEETAKKIVETKAKACYDAVKVAQQFMERSEERRGGRGDLLKEICNSSPTKNLQPSPKHATEHREDRGFQDEKKEAEHVEVSPKKKSVEKKLSTASVSKPQQTFVKRKKSGRHPDCILSTLPKFQFRAPEINEDSLEEDEKPAQYRTTSWIGNMVHWRNQRKEHKQKTCGKCGCPDCQKDLQSLAVAA</sequence>
<organism evidence="2 3">
    <name type="scientific">Chaetoceros tenuissimus</name>
    <dbReference type="NCBI Taxonomy" id="426638"/>
    <lineage>
        <taxon>Eukaryota</taxon>
        <taxon>Sar</taxon>
        <taxon>Stramenopiles</taxon>
        <taxon>Ochrophyta</taxon>
        <taxon>Bacillariophyta</taxon>
        <taxon>Coscinodiscophyceae</taxon>
        <taxon>Chaetocerotophycidae</taxon>
        <taxon>Chaetocerotales</taxon>
        <taxon>Chaetocerotaceae</taxon>
        <taxon>Chaetoceros</taxon>
    </lineage>
</organism>
<dbReference type="Proteomes" id="UP001054902">
    <property type="component" value="Unassembled WGS sequence"/>
</dbReference>
<name>A0AAD3CM35_9STRA</name>
<feature type="compositionally biased region" description="Polar residues" evidence="1">
    <location>
        <begin position="248"/>
        <end position="258"/>
    </location>
</feature>
<keyword evidence="3" id="KW-1185">Reference proteome</keyword>
<accession>A0AAD3CM35</accession>
<feature type="region of interest" description="Disordered" evidence="1">
    <location>
        <begin position="1"/>
        <end position="79"/>
    </location>
</feature>
<dbReference type="AlphaFoldDB" id="A0AAD3CM35"/>